<dbReference type="RefSeq" id="XP_011771801.1">
    <property type="nucleotide sequence ID" value="XM_011773499.1"/>
</dbReference>
<keyword evidence="1" id="KW-1133">Transmembrane helix</keyword>
<reference evidence="3" key="1">
    <citation type="journal article" date="2010" name="PLoS Negl. Trop. Dis.">
        <title>The genome sequence of Trypanosoma brucei gambiense, causative agent of chronic human african trypanosomiasis.</title>
        <authorList>
            <person name="Jackson A.P."/>
            <person name="Sanders M."/>
            <person name="Berry A."/>
            <person name="McQuillan J."/>
            <person name="Aslett M.A."/>
            <person name="Quail M.A."/>
            <person name="Chukualim B."/>
            <person name="Capewell P."/>
            <person name="MacLeod A."/>
            <person name="Melville S.E."/>
            <person name="Gibson W."/>
            <person name="Barry J.D."/>
            <person name="Berriman M."/>
            <person name="Hertz-Fowler C."/>
        </authorList>
    </citation>
    <scope>NUCLEOTIDE SEQUENCE [LARGE SCALE GENOMIC DNA]</scope>
    <source>
        <strain evidence="3">MHOM/CI/86/DAL972</strain>
    </source>
</reference>
<evidence type="ECO:0000313" key="3">
    <source>
        <dbReference type="Proteomes" id="UP000002316"/>
    </source>
</evidence>
<keyword evidence="1" id="KW-0472">Membrane</keyword>
<name>C9ZJD7_TRYB9</name>
<dbReference type="KEGG" id="tbg:TbgDal_II2400"/>
<feature type="transmembrane region" description="Helical" evidence="1">
    <location>
        <begin position="127"/>
        <end position="150"/>
    </location>
</feature>
<dbReference type="EMBL" id="FN554965">
    <property type="protein sequence ID" value="CBH09496.1"/>
    <property type="molecule type" value="Genomic_DNA"/>
</dbReference>
<feature type="transmembrane region" description="Helical" evidence="1">
    <location>
        <begin position="12"/>
        <end position="36"/>
    </location>
</feature>
<organism evidence="2 3">
    <name type="scientific">Trypanosoma brucei gambiense (strain MHOM/CI/86/DAL972)</name>
    <dbReference type="NCBI Taxonomy" id="679716"/>
    <lineage>
        <taxon>Eukaryota</taxon>
        <taxon>Discoba</taxon>
        <taxon>Euglenozoa</taxon>
        <taxon>Kinetoplastea</taxon>
        <taxon>Metakinetoplastina</taxon>
        <taxon>Trypanosomatida</taxon>
        <taxon>Trypanosomatidae</taxon>
        <taxon>Trypanosoma</taxon>
    </lineage>
</organism>
<feature type="transmembrane region" description="Helical" evidence="1">
    <location>
        <begin position="48"/>
        <end position="72"/>
    </location>
</feature>
<dbReference type="GeneID" id="23858636"/>
<dbReference type="Proteomes" id="UP000002316">
    <property type="component" value="Chromosome 2"/>
</dbReference>
<proteinExistence type="predicted"/>
<evidence type="ECO:0000313" key="2">
    <source>
        <dbReference type="EMBL" id="CBH09496.1"/>
    </source>
</evidence>
<sequence>MSVMLLHFRHALHYYFTLFTYIYLCIYVSCRFFFVQFPTHDENLSPRFILLGICMAVVSLTNDCYYMFFLFFEQKQNQQQKPFPLPSCGCCGGVTGDSTGSGFCYLPTSYAVVPHFKQLYYFLFPHVYLCVVELHFLLRLHLMCFCFLLTSSSLRPTIDYYYYYYFVCLKHKLQLLGVSLQEQ</sequence>
<dbReference type="VEuPathDB" id="TriTrypDB:Tbg.972.2.2400"/>
<evidence type="ECO:0000256" key="1">
    <source>
        <dbReference type="SAM" id="Phobius"/>
    </source>
</evidence>
<keyword evidence="1" id="KW-0812">Transmembrane</keyword>
<gene>
    <name evidence="2" type="ORF">TbgDal_II2400</name>
</gene>
<accession>C9ZJD7</accession>
<protein>
    <submittedName>
        <fullName evidence="2">Uncharacterized protein</fullName>
    </submittedName>
</protein>
<dbReference type="AlphaFoldDB" id="C9ZJD7"/>